<sequence>MWVGIKIYSWEGPFWECLSDLIFEVSESDLMLLLPKYSGYLMLSTVPIFLCTGREYGAWSSITEPHFNT</sequence>
<proteinExistence type="predicted"/>
<protein>
    <submittedName>
        <fullName evidence="3">Ovule protein</fullName>
    </submittedName>
</protein>
<dbReference type="AlphaFoldDB" id="A0A0N4WW91"/>
<evidence type="ECO:0000313" key="2">
    <source>
        <dbReference type="Proteomes" id="UP000268014"/>
    </source>
</evidence>
<accession>A0A0N4WW91</accession>
<evidence type="ECO:0000313" key="1">
    <source>
        <dbReference type="EMBL" id="VDO58512.1"/>
    </source>
</evidence>
<dbReference type="EMBL" id="UZAF01019223">
    <property type="protein sequence ID" value="VDO58512.1"/>
    <property type="molecule type" value="Genomic_DNA"/>
</dbReference>
<reference evidence="1 2" key="2">
    <citation type="submission" date="2018-11" db="EMBL/GenBank/DDBJ databases">
        <authorList>
            <consortium name="Pathogen Informatics"/>
        </authorList>
    </citation>
    <scope>NUCLEOTIDE SEQUENCE [LARGE SCALE GENOMIC DNA]</scope>
    <source>
        <strain evidence="1 2">MHpl1</strain>
    </source>
</reference>
<reference evidence="3" key="1">
    <citation type="submission" date="2017-02" db="UniProtKB">
        <authorList>
            <consortium name="WormBaseParasite"/>
        </authorList>
    </citation>
    <scope>IDENTIFICATION</scope>
</reference>
<evidence type="ECO:0000313" key="3">
    <source>
        <dbReference type="WBParaSite" id="HPLM_0001600901-mRNA-1"/>
    </source>
</evidence>
<dbReference type="WBParaSite" id="HPLM_0001600901-mRNA-1">
    <property type="protein sequence ID" value="HPLM_0001600901-mRNA-1"/>
    <property type="gene ID" value="HPLM_0001600901"/>
</dbReference>
<keyword evidence="2" id="KW-1185">Reference proteome</keyword>
<dbReference type="Proteomes" id="UP000268014">
    <property type="component" value="Unassembled WGS sequence"/>
</dbReference>
<name>A0A0N4WW91_HAEPC</name>
<organism evidence="3">
    <name type="scientific">Haemonchus placei</name>
    <name type="common">Barber's pole worm</name>
    <dbReference type="NCBI Taxonomy" id="6290"/>
    <lineage>
        <taxon>Eukaryota</taxon>
        <taxon>Metazoa</taxon>
        <taxon>Ecdysozoa</taxon>
        <taxon>Nematoda</taxon>
        <taxon>Chromadorea</taxon>
        <taxon>Rhabditida</taxon>
        <taxon>Rhabditina</taxon>
        <taxon>Rhabditomorpha</taxon>
        <taxon>Strongyloidea</taxon>
        <taxon>Trichostrongylidae</taxon>
        <taxon>Haemonchus</taxon>
    </lineage>
</organism>
<gene>
    <name evidence="1" type="ORF">HPLM_LOCUS16000</name>
</gene>